<feature type="binding site" description="axial binding residue" evidence="7">
    <location>
        <position position="446"/>
    </location>
    <ligand>
        <name>heme</name>
        <dbReference type="ChEBI" id="CHEBI:30413"/>
    </ligand>
    <ligandPart>
        <name>Fe</name>
        <dbReference type="ChEBI" id="CHEBI:18248"/>
    </ligandPart>
</feature>
<evidence type="ECO:0000256" key="3">
    <source>
        <dbReference type="ARBA" id="ARBA00022723"/>
    </source>
</evidence>
<dbReference type="InterPro" id="IPR036396">
    <property type="entry name" value="Cyt_P450_sf"/>
</dbReference>
<comment type="caution">
    <text evidence="8">The sequence shown here is derived from an EMBL/GenBank/DDBJ whole genome shotgun (WGS) entry which is preliminary data.</text>
</comment>
<keyword evidence="5 7" id="KW-0408">Iron</keyword>
<dbReference type="Proteomes" id="UP000030104">
    <property type="component" value="Unassembled WGS sequence"/>
</dbReference>
<dbReference type="GO" id="GO:0020037">
    <property type="term" value="F:heme binding"/>
    <property type="evidence" value="ECO:0007669"/>
    <property type="project" value="InterPro"/>
</dbReference>
<evidence type="ECO:0000256" key="6">
    <source>
        <dbReference type="ARBA" id="ARBA00023033"/>
    </source>
</evidence>
<keyword evidence="7" id="KW-0349">Heme</keyword>
<dbReference type="GO" id="GO:0004497">
    <property type="term" value="F:monooxygenase activity"/>
    <property type="evidence" value="ECO:0007669"/>
    <property type="project" value="UniProtKB-KW"/>
</dbReference>
<evidence type="ECO:0000313" key="9">
    <source>
        <dbReference type="Proteomes" id="UP000030104"/>
    </source>
</evidence>
<keyword evidence="4" id="KW-0560">Oxidoreductase</keyword>
<comment type="cofactor">
    <cofactor evidence="1 7">
        <name>heme</name>
        <dbReference type="ChEBI" id="CHEBI:30413"/>
    </cofactor>
</comment>
<dbReference type="SUPFAM" id="SSF48264">
    <property type="entry name" value="Cytochrome P450"/>
    <property type="match status" value="1"/>
</dbReference>
<keyword evidence="6" id="KW-0503">Monooxygenase</keyword>
<evidence type="ECO:0000256" key="2">
    <source>
        <dbReference type="ARBA" id="ARBA00010617"/>
    </source>
</evidence>
<name>A0A0A2KAA6_PENIT</name>
<dbReference type="OrthoDB" id="1103324at2759"/>
<organism evidence="8 9">
    <name type="scientific">Penicillium italicum</name>
    <name type="common">Blue mold</name>
    <dbReference type="NCBI Taxonomy" id="40296"/>
    <lineage>
        <taxon>Eukaryota</taxon>
        <taxon>Fungi</taxon>
        <taxon>Dikarya</taxon>
        <taxon>Ascomycota</taxon>
        <taxon>Pezizomycotina</taxon>
        <taxon>Eurotiomycetes</taxon>
        <taxon>Eurotiomycetidae</taxon>
        <taxon>Eurotiales</taxon>
        <taxon>Aspergillaceae</taxon>
        <taxon>Penicillium</taxon>
    </lineage>
</organism>
<dbReference type="EMBL" id="JQGA01001564">
    <property type="protein sequence ID" value="KGO64724.1"/>
    <property type="molecule type" value="Genomic_DNA"/>
</dbReference>
<dbReference type="GO" id="GO:0005506">
    <property type="term" value="F:iron ion binding"/>
    <property type="evidence" value="ECO:0007669"/>
    <property type="project" value="InterPro"/>
</dbReference>
<dbReference type="STRING" id="40296.A0A0A2KAA6"/>
<dbReference type="PANTHER" id="PTHR46300:SF2">
    <property type="entry name" value="CYTOCHROME P450 MONOOXYGENASE ALNH-RELATED"/>
    <property type="match status" value="1"/>
</dbReference>
<protein>
    <submittedName>
        <fullName evidence="8">Cytochrome P450</fullName>
    </submittedName>
</protein>
<comment type="similarity">
    <text evidence="2">Belongs to the cytochrome P450 family.</text>
</comment>
<dbReference type="OMA" id="VAMIVKE"/>
<evidence type="ECO:0000256" key="1">
    <source>
        <dbReference type="ARBA" id="ARBA00001971"/>
    </source>
</evidence>
<accession>A0A0A2KAA6</accession>
<dbReference type="PhylomeDB" id="A0A0A2KAA6"/>
<evidence type="ECO:0000313" key="8">
    <source>
        <dbReference type="EMBL" id="KGO64724.1"/>
    </source>
</evidence>
<reference evidence="8 9" key="1">
    <citation type="journal article" date="2015" name="Mol. Plant Microbe Interact.">
        <title>Genome, transcriptome, and functional analyses of Penicillium expansum provide new insights into secondary metabolism and pathogenicity.</title>
        <authorList>
            <person name="Ballester A.R."/>
            <person name="Marcet-Houben M."/>
            <person name="Levin E."/>
            <person name="Sela N."/>
            <person name="Selma-Lazaro C."/>
            <person name="Carmona L."/>
            <person name="Wisniewski M."/>
            <person name="Droby S."/>
            <person name="Gonzalez-Candelas L."/>
            <person name="Gabaldon T."/>
        </authorList>
    </citation>
    <scope>NUCLEOTIDE SEQUENCE [LARGE SCALE GENOMIC DNA]</scope>
    <source>
        <strain evidence="8 9">PHI-1</strain>
    </source>
</reference>
<dbReference type="InterPro" id="IPR001128">
    <property type="entry name" value="Cyt_P450"/>
</dbReference>
<dbReference type="InterPro" id="IPR002401">
    <property type="entry name" value="Cyt_P450_E_grp-I"/>
</dbReference>
<dbReference type="PANTHER" id="PTHR46300">
    <property type="entry name" value="P450, PUTATIVE (EUROFUNG)-RELATED-RELATED"/>
    <property type="match status" value="1"/>
</dbReference>
<gene>
    <name evidence="8" type="ORF">PITC_052690</name>
</gene>
<dbReference type="HOGENOM" id="CLU_001570_2_1_1"/>
<dbReference type="CDD" id="cd11065">
    <property type="entry name" value="CYP64-like"/>
    <property type="match status" value="1"/>
</dbReference>
<evidence type="ECO:0000256" key="4">
    <source>
        <dbReference type="ARBA" id="ARBA00023002"/>
    </source>
</evidence>
<dbReference type="PRINTS" id="PR00463">
    <property type="entry name" value="EP450I"/>
</dbReference>
<evidence type="ECO:0000256" key="5">
    <source>
        <dbReference type="ARBA" id="ARBA00023004"/>
    </source>
</evidence>
<keyword evidence="9" id="KW-1185">Reference proteome</keyword>
<dbReference type="GO" id="GO:0016705">
    <property type="term" value="F:oxidoreductase activity, acting on paired donors, with incorporation or reduction of molecular oxygen"/>
    <property type="evidence" value="ECO:0007669"/>
    <property type="project" value="InterPro"/>
</dbReference>
<evidence type="ECO:0000256" key="7">
    <source>
        <dbReference type="PIRSR" id="PIRSR602401-1"/>
    </source>
</evidence>
<dbReference type="GO" id="GO:0043386">
    <property type="term" value="P:mycotoxin biosynthetic process"/>
    <property type="evidence" value="ECO:0007669"/>
    <property type="project" value="UniProtKB-ARBA"/>
</dbReference>
<dbReference type="PRINTS" id="PR00385">
    <property type="entry name" value="P450"/>
</dbReference>
<proteinExistence type="inferred from homology"/>
<keyword evidence="3 7" id="KW-0479">Metal-binding</keyword>
<dbReference type="Pfam" id="PF00067">
    <property type="entry name" value="p450"/>
    <property type="match status" value="1"/>
</dbReference>
<dbReference type="InterPro" id="IPR050364">
    <property type="entry name" value="Cytochrome_P450_fung"/>
</dbReference>
<dbReference type="AlphaFoldDB" id="A0A0A2KAA6"/>
<dbReference type="Gene3D" id="1.10.630.10">
    <property type="entry name" value="Cytochrome P450"/>
    <property type="match status" value="1"/>
</dbReference>
<sequence>MAIELGLFAKTALASRTSDTPFHWKYSPISQGGYPLAVLAAAHACPSGIIANENSHRFTEWAKKYGPVFPLRIGRHGLMVVLTSAYHATQILDKRSANSSNRPPSFVLGDLVFAGDHPMFMDANERWKLRRKLYFQLMNETRCNTEHIRLVEAEATHLLRDLCLEPDSFMHHPARYSNSIIMSLVFGIRTPHYSSPHCIELHRIVTELSCLGEIGASPPVDWLPFLKYLPERLWGNWKTRAARLRQRVLDLHSPLVDRVLERRKNIGTAATFLDGVLDQQDKLQLTREEIDIMCGNLLEGGTDTMATTILTFFQAMVTYPEAQTKAQKEIDSVLTDGECPSWSDYDRLPYVAMIVKEVLRWRPPAPGSFPHTLAQDDEFEGMKFLKGTSVVLNVWGIHNDASRYPSPETFEPSRFEGQTRLASVYANAGDAQKRDHFGYGAGRRICPGIHLAERALFISIAKLLWGFTVQQKLDGSGNPIPVDVNPATAYRDGFLNQCLPFDVDIKPRVGKQEMIMITAAKAESYVLSAYS</sequence>